<dbReference type="EMBL" id="CP073581">
    <property type="protein sequence ID" value="QUJ77513.1"/>
    <property type="molecule type" value="Genomic_DNA"/>
</dbReference>
<name>A0A975JFI6_9RHOB</name>
<dbReference type="KEGG" id="sual:KDD17_05860"/>
<dbReference type="PROSITE" id="PS51257">
    <property type="entry name" value="PROKAR_LIPOPROTEIN"/>
    <property type="match status" value="1"/>
</dbReference>
<gene>
    <name evidence="2" type="ORF">KDD17_05860</name>
</gene>
<dbReference type="Proteomes" id="UP000683291">
    <property type="component" value="Chromosome 1"/>
</dbReference>
<feature type="signal peptide" evidence="1">
    <location>
        <begin position="1"/>
        <end position="20"/>
    </location>
</feature>
<evidence type="ECO:0000313" key="3">
    <source>
        <dbReference type="Proteomes" id="UP000683291"/>
    </source>
</evidence>
<reference evidence="2" key="1">
    <citation type="submission" date="2021-04" db="EMBL/GenBank/DDBJ databases">
        <title>Complete genome sequence for Sulfitobacter sp. strain JK7-1.</title>
        <authorList>
            <person name="Park S.-J."/>
        </authorList>
    </citation>
    <scope>NUCLEOTIDE SEQUENCE</scope>
    <source>
        <strain evidence="2">JK7-1</strain>
    </source>
</reference>
<evidence type="ECO:0000256" key="1">
    <source>
        <dbReference type="SAM" id="SignalP"/>
    </source>
</evidence>
<keyword evidence="3" id="KW-1185">Reference proteome</keyword>
<dbReference type="Pfam" id="PF20569">
    <property type="entry name" value="DUF6778"/>
    <property type="match status" value="1"/>
</dbReference>
<accession>A0A975JFI6</accession>
<evidence type="ECO:0008006" key="4">
    <source>
        <dbReference type="Google" id="ProtNLM"/>
    </source>
</evidence>
<dbReference type="InterPro" id="IPR046705">
    <property type="entry name" value="DUF6778"/>
</dbReference>
<dbReference type="RefSeq" id="WP_212705707.1">
    <property type="nucleotide sequence ID" value="NZ_CP073581.1"/>
</dbReference>
<evidence type="ECO:0000313" key="2">
    <source>
        <dbReference type="EMBL" id="QUJ77513.1"/>
    </source>
</evidence>
<feature type="chain" id="PRO_5037702061" description="Lipoprotein" evidence="1">
    <location>
        <begin position="21"/>
        <end position="242"/>
    </location>
</feature>
<proteinExistence type="predicted"/>
<organism evidence="2 3">
    <name type="scientific">Sulfitobacter albidus</name>
    <dbReference type="NCBI Taxonomy" id="2829501"/>
    <lineage>
        <taxon>Bacteria</taxon>
        <taxon>Pseudomonadati</taxon>
        <taxon>Pseudomonadota</taxon>
        <taxon>Alphaproteobacteria</taxon>
        <taxon>Rhodobacterales</taxon>
        <taxon>Roseobacteraceae</taxon>
        <taxon>Sulfitobacter</taxon>
    </lineage>
</organism>
<dbReference type="AlphaFoldDB" id="A0A975JFI6"/>
<sequence>MKHLKLAAALGLGIVLSACGAPDLVSRDAPFEVNAAAGNSGFSEAPRGLAVAAQTGHAHASGTEHLLPAALRENIAVSQINVRVPERLKVSEANRYYPLGDIVWREDPIGDRHAQVEKIFRDALATGTAAFQGEVPVILDVEVQRFHSLTEKARYTVGGVHSIKFRMVLRDAKTGEFLSEPHLVEADLDAFGGQQAVNAEARGLTQKVRISNHLAEVIRQELVKPEGYTNARLGFYQAVNKI</sequence>
<keyword evidence="1" id="KW-0732">Signal</keyword>
<protein>
    <recommendedName>
        <fullName evidence="4">Lipoprotein</fullName>
    </recommendedName>
</protein>